<evidence type="ECO:0000256" key="2">
    <source>
        <dbReference type="ARBA" id="ARBA00009829"/>
    </source>
</evidence>
<dbReference type="AlphaFoldDB" id="A0A8J4FBP9"/>
<keyword evidence="8" id="KW-0472">Membrane</keyword>
<dbReference type="GO" id="GO:0044389">
    <property type="term" value="F:ubiquitin-like protein ligase binding"/>
    <property type="evidence" value="ECO:0007669"/>
    <property type="project" value="TreeGrafter"/>
</dbReference>
<evidence type="ECO:0000313" key="11">
    <source>
        <dbReference type="EMBL" id="GIL64398.1"/>
    </source>
</evidence>
<dbReference type="EMBL" id="BNCO01000066">
    <property type="protein sequence ID" value="GIL64398.1"/>
    <property type="molecule type" value="Genomic_DNA"/>
</dbReference>
<proteinExistence type="inferred from homology"/>
<evidence type="ECO:0000256" key="1">
    <source>
        <dbReference type="ARBA" id="ARBA00004389"/>
    </source>
</evidence>
<evidence type="ECO:0000256" key="10">
    <source>
        <dbReference type="SAM" id="MobiDB-lite"/>
    </source>
</evidence>
<name>A0A8J4FBP9_9CHLO</name>
<comment type="subcellular location">
    <subcellularLocation>
        <location evidence="1">Endoplasmic reticulum membrane</location>
        <topology evidence="1">Single-pass membrane protein</topology>
    </subcellularLocation>
</comment>
<evidence type="ECO:0000256" key="5">
    <source>
        <dbReference type="ARBA" id="ARBA00022786"/>
    </source>
</evidence>
<dbReference type="Proteomes" id="UP000747399">
    <property type="component" value="Unassembled WGS sequence"/>
</dbReference>
<dbReference type="FunFam" id="1.10.10.10:FF:000143">
    <property type="entry name" value="DDRGK domain-containing protein 1"/>
    <property type="match status" value="1"/>
</dbReference>
<dbReference type="GO" id="GO:0005789">
    <property type="term" value="C:endoplasmic reticulum membrane"/>
    <property type="evidence" value="ECO:0007669"/>
    <property type="project" value="UniProtKB-SubCell"/>
</dbReference>
<protein>
    <recommendedName>
        <fullName evidence="3">DDRGK domain-containing protein 1</fullName>
    </recommendedName>
</protein>
<gene>
    <name evidence="11" type="ORF">Vafri_18233</name>
</gene>
<dbReference type="PANTHER" id="PTHR48176:SF1">
    <property type="entry name" value="DDRGK DOMAIN-CONTAINING PROTEIN 1"/>
    <property type="match status" value="1"/>
</dbReference>
<evidence type="ECO:0000256" key="4">
    <source>
        <dbReference type="ARBA" id="ARBA00022692"/>
    </source>
</evidence>
<keyword evidence="4" id="KW-0812">Transmembrane</keyword>
<comment type="similarity">
    <text evidence="2">Belongs to the DDRGK1 family.</text>
</comment>
<comment type="function">
    <text evidence="9">Substrate adapter for ufmylation, the covalent attachment of the ubiquitin-like modifier UFM1 to substrate proteins.</text>
</comment>
<evidence type="ECO:0000256" key="3">
    <source>
        <dbReference type="ARBA" id="ARBA00018218"/>
    </source>
</evidence>
<dbReference type="SUPFAM" id="SSF46785">
    <property type="entry name" value="Winged helix' DNA-binding domain"/>
    <property type="match status" value="1"/>
</dbReference>
<organism evidence="11 12">
    <name type="scientific">Volvox africanus</name>
    <dbReference type="NCBI Taxonomy" id="51714"/>
    <lineage>
        <taxon>Eukaryota</taxon>
        <taxon>Viridiplantae</taxon>
        <taxon>Chlorophyta</taxon>
        <taxon>core chlorophytes</taxon>
        <taxon>Chlorophyceae</taxon>
        <taxon>CS clade</taxon>
        <taxon>Chlamydomonadales</taxon>
        <taxon>Volvocaceae</taxon>
        <taxon>Volvox</taxon>
    </lineage>
</organism>
<evidence type="ECO:0000256" key="8">
    <source>
        <dbReference type="ARBA" id="ARBA00023136"/>
    </source>
</evidence>
<dbReference type="Pfam" id="PF09756">
    <property type="entry name" value="DDRGK"/>
    <property type="match status" value="1"/>
</dbReference>
<dbReference type="InterPro" id="IPR050899">
    <property type="entry name" value="DDRGK_domain-containing"/>
</dbReference>
<feature type="region of interest" description="Disordered" evidence="10">
    <location>
        <begin position="40"/>
        <end position="176"/>
    </location>
</feature>
<comment type="caution">
    <text evidence="11">The sequence shown here is derived from an EMBL/GenBank/DDBJ whole genome shotgun (WGS) entry which is preliminary data.</text>
</comment>
<dbReference type="InterPro" id="IPR019153">
    <property type="entry name" value="DDRGK_dom-contain"/>
</dbReference>
<feature type="compositionally biased region" description="Basic and acidic residues" evidence="10">
    <location>
        <begin position="121"/>
        <end position="176"/>
    </location>
</feature>
<keyword evidence="6" id="KW-0256">Endoplasmic reticulum</keyword>
<dbReference type="InterPro" id="IPR036390">
    <property type="entry name" value="WH_DNA-bd_sf"/>
</dbReference>
<keyword evidence="7" id="KW-1133">Transmembrane helix</keyword>
<feature type="compositionally biased region" description="Low complexity" evidence="10">
    <location>
        <begin position="40"/>
        <end position="59"/>
    </location>
</feature>
<keyword evidence="12" id="KW-1185">Reference proteome</keyword>
<accession>A0A8J4FBP9</accession>
<reference evidence="11" key="1">
    <citation type="journal article" date="2021" name="Proc. Natl. Acad. Sci. U.S.A.">
        <title>Three genomes in the algal genus Volvox reveal the fate of a haploid sex-determining region after a transition to homothallism.</title>
        <authorList>
            <person name="Yamamoto K."/>
            <person name="Hamaji T."/>
            <person name="Kawai-Toyooka H."/>
            <person name="Matsuzaki R."/>
            <person name="Takahashi F."/>
            <person name="Nishimura Y."/>
            <person name="Kawachi M."/>
            <person name="Noguchi H."/>
            <person name="Minakuchi Y."/>
            <person name="Umen J.G."/>
            <person name="Toyoda A."/>
            <person name="Nozaki H."/>
        </authorList>
    </citation>
    <scope>NUCLEOTIDE SEQUENCE</scope>
    <source>
        <strain evidence="11">NIES-3780</strain>
    </source>
</reference>
<dbReference type="PANTHER" id="PTHR48176">
    <property type="entry name" value="DDRGK DOMAIN-CONTAINING PROTEIN 1"/>
    <property type="match status" value="1"/>
</dbReference>
<evidence type="ECO:0000313" key="12">
    <source>
        <dbReference type="Proteomes" id="UP000747399"/>
    </source>
</evidence>
<dbReference type="SMART" id="SM01128">
    <property type="entry name" value="DDRGK"/>
    <property type="match status" value="1"/>
</dbReference>
<keyword evidence="5" id="KW-0833">Ubl conjugation pathway</keyword>
<sequence length="324" mass="35062">MLPVILAAVVLFVVMGGVVFLALKSTLTAKKDEEVAIQQPRQQAALAPRQAAPAGGRQAALDRMRAGMRQRLAARHAEEAAGRVPEIAGDDSDNGTASYSDSEDEAGDGPLDRRAARRAARREAAAARQAAHDTRLSKRSDYEERRAKREAEREAQEAAQEEEMRRAAEERARREEEEAAKWMGQIVLEDQGEEGDESGASAESLLAHFVEYIRSRKTVLLEALALEFGMRTSDVIDRIRALEDAGRLTGVMDERGKYIYISLDEMNAVASYIRSRGRVAIGELAARSSSLIDLESKAEATAPSAAGAGGAGPTLDFDQLLAVA</sequence>
<evidence type="ECO:0000256" key="9">
    <source>
        <dbReference type="ARBA" id="ARBA00023438"/>
    </source>
</evidence>
<evidence type="ECO:0000256" key="7">
    <source>
        <dbReference type="ARBA" id="ARBA00022989"/>
    </source>
</evidence>
<dbReference type="InterPro" id="IPR036388">
    <property type="entry name" value="WH-like_DNA-bd_sf"/>
</dbReference>
<dbReference type="Gene3D" id="1.10.10.10">
    <property type="entry name" value="Winged helix-like DNA-binding domain superfamily/Winged helix DNA-binding domain"/>
    <property type="match status" value="1"/>
</dbReference>
<evidence type="ECO:0000256" key="6">
    <source>
        <dbReference type="ARBA" id="ARBA00022824"/>
    </source>
</evidence>